<dbReference type="EMBL" id="CP036528">
    <property type="protein sequence ID" value="QBK26323.1"/>
    <property type="molecule type" value="Genomic_DNA"/>
</dbReference>
<dbReference type="InterPro" id="IPR003736">
    <property type="entry name" value="PAAI_dom"/>
</dbReference>
<evidence type="ECO:0000313" key="3">
    <source>
        <dbReference type="EMBL" id="QBK26323.1"/>
    </source>
</evidence>
<dbReference type="SUPFAM" id="SSF54637">
    <property type="entry name" value="Thioesterase/thiol ester dehydrase-isomerase"/>
    <property type="match status" value="1"/>
</dbReference>
<dbReference type="GO" id="GO:0005829">
    <property type="term" value="C:cytosol"/>
    <property type="evidence" value="ECO:0007669"/>
    <property type="project" value="TreeGrafter"/>
</dbReference>
<feature type="domain" description="Thioesterase" evidence="2">
    <location>
        <begin position="51"/>
        <end position="126"/>
    </location>
</feature>
<dbReference type="GO" id="GO:0061522">
    <property type="term" value="F:1,4-dihydroxy-2-naphthoyl-CoA thioesterase activity"/>
    <property type="evidence" value="ECO:0007669"/>
    <property type="project" value="TreeGrafter"/>
</dbReference>
<organism evidence="3 4">
    <name type="scientific">Ureibacillus thermophilus</name>
    <dbReference type="NCBI Taxonomy" id="367743"/>
    <lineage>
        <taxon>Bacteria</taxon>
        <taxon>Bacillati</taxon>
        <taxon>Bacillota</taxon>
        <taxon>Bacilli</taxon>
        <taxon>Bacillales</taxon>
        <taxon>Caryophanaceae</taxon>
        <taxon>Ureibacillus</taxon>
    </lineage>
</organism>
<reference evidence="3 4" key="1">
    <citation type="submission" date="2019-02" db="EMBL/GenBank/DDBJ databases">
        <title>Ureibacillus thermophilus.</title>
        <authorList>
            <person name="Sunny J.S."/>
            <person name="Natarajan A."/>
            <person name="Saleena L.M."/>
        </authorList>
    </citation>
    <scope>NUCLEOTIDE SEQUENCE [LARGE SCALE GENOMIC DNA]</scope>
    <source>
        <strain evidence="3 4">LM102</strain>
    </source>
</reference>
<name>A0A4P6UT34_9BACL</name>
<evidence type="ECO:0000256" key="1">
    <source>
        <dbReference type="ARBA" id="ARBA00022801"/>
    </source>
</evidence>
<accession>A0A4P6UT34</accession>
<dbReference type="CDD" id="cd03443">
    <property type="entry name" value="PaaI_thioesterase"/>
    <property type="match status" value="1"/>
</dbReference>
<gene>
    <name evidence="3" type="ORF">DKZ56_10860</name>
</gene>
<evidence type="ECO:0000259" key="2">
    <source>
        <dbReference type="Pfam" id="PF03061"/>
    </source>
</evidence>
<dbReference type="KEGG" id="uth:DKZ56_10860"/>
<evidence type="ECO:0000313" key="4">
    <source>
        <dbReference type="Proteomes" id="UP000291151"/>
    </source>
</evidence>
<sequence>MSYLEKLIYFAQNQIPSCSAAQMIGYRVLEAEKGRVVVGLEKTENFHNPIGTVHGGIISLIADAAMGYAFSTTLAEDEISTTVELKINFLKAPTSQALRAESKIIKRGSTLGLLECSVIDEEGKLIAYATSTCIVLKKKQ</sequence>
<dbReference type="Pfam" id="PF03061">
    <property type="entry name" value="4HBT"/>
    <property type="match status" value="1"/>
</dbReference>
<keyword evidence="4" id="KW-1185">Reference proteome</keyword>
<dbReference type="RefSeq" id="WP_208650014.1">
    <property type="nucleotide sequence ID" value="NZ_CP036528.1"/>
</dbReference>
<keyword evidence="1" id="KW-0378">Hydrolase</keyword>
<dbReference type="PANTHER" id="PTHR43240">
    <property type="entry name" value="1,4-DIHYDROXY-2-NAPHTHOYL-COA THIOESTERASE 1"/>
    <property type="match status" value="1"/>
</dbReference>
<dbReference type="Proteomes" id="UP000291151">
    <property type="component" value="Chromosome"/>
</dbReference>
<dbReference type="NCBIfam" id="TIGR00369">
    <property type="entry name" value="unchar_dom_1"/>
    <property type="match status" value="1"/>
</dbReference>
<dbReference type="PANTHER" id="PTHR43240:SF1">
    <property type="entry name" value="BLR5584 PROTEIN"/>
    <property type="match status" value="1"/>
</dbReference>
<dbReference type="InterPro" id="IPR029069">
    <property type="entry name" value="HotDog_dom_sf"/>
</dbReference>
<protein>
    <submittedName>
        <fullName evidence="3">PaaI family thioesterase</fullName>
    </submittedName>
</protein>
<dbReference type="AlphaFoldDB" id="A0A4P6UT34"/>
<dbReference type="Gene3D" id="3.10.129.10">
    <property type="entry name" value="Hotdog Thioesterase"/>
    <property type="match status" value="1"/>
</dbReference>
<proteinExistence type="predicted"/>
<dbReference type="InterPro" id="IPR006683">
    <property type="entry name" value="Thioestr_dom"/>
</dbReference>